<keyword evidence="4" id="KW-1133">Transmembrane helix</keyword>
<evidence type="ECO:0000313" key="6">
    <source>
        <dbReference type="Proteomes" id="UP001145021"/>
    </source>
</evidence>
<evidence type="ECO:0000313" key="5">
    <source>
        <dbReference type="EMBL" id="KAJ1644627.1"/>
    </source>
</evidence>
<evidence type="ECO:0000256" key="2">
    <source>
        <dbReference type="ARBA" id="ARBA00022679"/>
    </source>
</evidence>
<keyword evidence="2" id="KW-0808">Transferase</keyword>
<evidence type="ECO:0000256" key="1">
    <source>
        <dbReference type="ARBA" id="ARBA00007677"/>
    </source>
</evidence>
<dbReference type="AlphaFoldDB" id="A0A9W8CJT1"/>
<dbReference type="GO" id="GO:0006487">
    <property type="term" value="P:protein N-linked glycosylation"/>
    <property type="evidence" value="ECO:0007669"/>
    <property type="project" value="TreeGrafter"/>
</dbReference>
<evidence type="ECO:0000256" key="3">
    <source>
        <dbReference type="PIRSR" id="PIRSR018153-1"/>
    </source>
</evidence>
<dbReference type="FunFam" id="3.90.550.10:FF:000051">
    <property type="entry name" value="Alpha-1,2-mannosyltransferase (Ktr4)"/>
    <property type="match status" value="1"/>
</dbReference>
<keyword evidence="4" id="KW-0472">Membrane</keyword>
<feature type="active site" description="Nucleophile" evidence="3">
    <location>
        <position position="284"/>
    </location>
</feature>
<dbReference type="PANTHER" id="PTHR31121:SF6">
    <property type="entry name" value="ALPHA-1,2 MANNOSYLTRANSFERASE KTR1"/>
    <property type="match status" value="1"/>
</dbReference>
<dbReference type="PANTHER" id="PTHR31121">
    <property type="entry name" value="ALPHA-1,2 MANNOSYLTRANSFERASE KTR1"/>
    <property type="match status" value="1"/>
</dbReference>
<comment type="similarity">
    <text evidence="1">Belongs to the glycosyltransferase 15 family.</text>
</comment>
<dbReference type="InterPro" id="IPR002685">
    <property type="entry name" value="Glyco_trans_15"/>
</dbReference>
<reference evidence="5" key="1">
    <citation type="submission" date="2022-07" db="EMBL/GenBank/DDBJ databases">
        <title>Phylogenomic reconstructions and comparative analyses of Kickxellomycotina fungi.</title>
        <authorList>
            <person name="Reynolds N.K."/>
            <person name="Stajich J.E."/>
            <person name="Barry K."/>
            <person name="Grigoriev I.V."/>
            <person name="Crous P."/>
            <person name="Smith M.E."/>
        </authorList>
    </citation>
    <scope>NUCLEOTIDE SEQUENCE</scope>
    <source>
        <strain evidence="5">NBRC 105413</strain>
    </source>
</reference>
<name>A0A9W8CJT1_9FUNG</name>
<organism evidence="5 6">
    <name type="scientific">Coemansia asiatica</name>
    <dbReference type="NCBI Taxonomy" id="1052880"/>
    <lineage>
        <taxon>Eukaryota</taxon>
        <taxon>Fungi</taxon>
        <taxon>Fungi incertae sedis</taxon>
        <taxon>Zoopagomycota</taxon>
        <taxon>Kickxellomycotina</taxon>
        <taxon>Kickxellomycetes</taxon>
        <taxon>Kickxellales</taxon>
        <taxon>Kickxellaceae</taxon>
        <taxon>Coemansia</taxon>
    </lineage>
</organism>
<gene>
    <name evidence="5" type="primary">KRE2_2</name>
    <name evidence="5" type="ORF">LPJ64_003703</name>
</gene>
<keyword evidence="4" id="KW-0812">Transmembrane</keyword>
<dbReference type="EMBL" id="JANBOH010000152">
    <property type="protein sequence ID" value="KAJ1644627.1"/>
    <property type="molecule type" value="Genomic_DNA"/>
</dbReference>
<accession>A0A9W8CJT1</accession>
<dbReference type="GO" id="GO:0000032">
    <property type="term" value="P:cell wall mannoprotein biosynthetic process"/>
    <property type="evidence" value="ECO:0007669"/>
    <property type="project" value="TreeGrafter"/>
</dbReference>
<dbReference type="GO" id="GO:0000026">
    <property type="term" value="F:alpha-1,2-mannosyltransferase activity"/>
    <property type="evidence" value="ECO:0007669"/>
    <property type="project" value="TreeGrafter"/>
</dbReference>
<dbReference type="Pfam" id="PF01793">
    <property type="entry name" value="Glyco_transf_15"/>
    <property type="match status" value="1"/>
</dbReference>
<dbReference type="PIRSF" id="PIRSF018153">
    <property type="entry name" value="Glyco_trans_15"/>
    <property type="match status" value="1"/>
</dbReference>
<keyword evidence="6" id="KW-1185">Reference proteome</keyword>
<dbReference type="GO" id="GO:0016020">
    <property type="term" value="C:membrane"/>
    <property type="evidence" value="ECO:0007669"/>
    <property type="project" value="InterPro"/>
</dbReference>
<feature type="transmembrane region" description="Helical" evidence="4">
    <location>
        <begin position="27"/>
        <end position="45"/>
    </location>
</feature>
<protein>
    <submittedName>
        <fullName evidence="5">Alpha 1,2-mannosyltransferase 2.4.1</fullName>
    </submittedName>
</protein>
<evidence type="ECO:0000256" key="4">
    <source>
        <dbReference type="SAM" id="Phobius"/>
    </source>
</evidence>
<dbReference type="SUPFAM" id="SSF53448">
    <property type="entry name" value="Nucleotide-diphospho-sugar transferases"/>
    <property type="match status" value="1"/>
</dbReference>
<proteinExistence type="inferred from homology"/>
<dbReference type="GO" id="GO:0005794">
    <property type="term" value="C:Golgi apparatus"/>
    <property type="evidence" value="ECO:0007669"/>
    <property type="project" value="TreeGrafter"/>
</dbReference>
<dbReference type="Proteomes" id="UP001145021">
    <property type="component" value="Unassembled WGS sequence"/>
</dbReference>
<dbReference type="InterPro" id="IPR029044">
    <property type="entry name" value="Nucleotide-diphossugar_trans"/>
</dbReference>
<dbReference type="Gene3D" id="3.90.550.10">
    <property type="entry name" value="Spore Coat Polysaccharide Biosynthesis Protein SpsA, Chain A"/>
    <property type="match status" value="1"/>
</dbReference>
<sequence>MIRSLLAKRGIHSAAGHNDDAQGQRRLARLILLLAFLAAAVLYLAKPPPIERALMLAYSPGQICESRLKPANANLELPVRAAFVILVRNSELHELRATVRQLEDQFNSRHHYPYVFLNDEPFTDEFKQAMEWATSGDCHFGLIPYEHWSMPPWVDRVRAKWAMAMMGSQVPYGDSESYRKMYESGFFFQHPLLADLDYYWRVEPGVEFSCYIPYDPFKFMADNNKMYGFTISLREFPVTVRTLWKTTSAFRAAYPEYTVPNNTLQWLTTPNGGYNMCHFWSNFEIASLDFFRSPQYTAYFDFLDRAGGFFLERWGDAPVHSLAVAMFLNKSQVHYFDIGYYHSPFQNCPTDPQFNAEHCFCNPNRSMIFNDDSCTNSWLDL</sequence>
<comment type="caution">
    <text evidence="5">The sequence shown here is derived from an EMBL/GenBank/DDBJ whole genome shotgun (WGS) entry which is preliminary data.</text>
</comment>